<dbReference type="PANTHER" id="PTHR35176">
    <property type="entry name" value="HEME OXYGENASE HI_0854-RELATED"/>
    <property type="match status" value="1"/>
</dbReference>
<keyword evidence="4" id="KW-1185">Reference proteome</keyword>
<dbReference type="NCBIfam" id="TIGR03618">
    <property type="entry name" value="Rv1155_F420"/>
    <property type="match status" value="1"/>
</dbReference>
<dbReference type="GO" id="GO:0005829">
    <property type="term" value="C:cytosol"/>
    <property type="evidence" value="ECO:0007669"/>
    <property type="project" value="TreeGrafter"/>
</dbReference>
<dbReference type="Gene3D" id="2.30.110.10">
    <property type="entry name" value="Electron Transport, Fmn-binding Protein, Chain A"/>
    <property type="match status" value="1"/>
</dbReference>
<gene>
    <name evidence="3" type="ORF">BU204_00775</name>
</gene>
<comment type="caution">
    <text evidence="3">The sequence shown here is derived from an EMBL/GenBank/DDBJ whole genome shotgun (WGS) entry which is preliminary data.</text>
</comment>
<dbReference type="GO" id="GO:0016627">
    <property type="term" value="F:oxidoreductase activity, acting on the CH-CH group of donors"/>
    <property type="evidence" value="ECO:0007669"/>
    <property type="project" value="TreeGrafter"/>
</dbReference>
<evidence type="ECO:0000313" key="4">
    <source>
        <dbReference type="Proteomes" id="UP000185596"/>
    </source>
</evidence>
<proteinExistence type="predicted"/>
<dbReference type="SUPFAM" id="SSF50475">
    <property type="entry name" value="FMN-binding split barrel"/>
    <property type="match status" value="1"/>
</dbReference>
<dbReference type="GO" id="GO:0070967">
    <property type="term" value="F:coenzyme F420 binding"/>
    <property type="evidence" value="ECO:0007669"/>
    <property type="project" value="TreeGrafter"/>
</dbReference>
<evidence type="ECO:0000256" key="1">
    <source>
        <dbReference type="ARBA" id="ARBA00023002"/>
    </source>
</evidence>
<dbReference type="PANTHER" id="PTHR35176:SF6">
    <property type="entry name" value="HEME OXYGENASE HI_0854-RELATED"/>
    <property type="match status" value="1"/>
</dbReference>
<dbReference type="InterPro" id="IPR012349">
    <property type="entry name" value="Split_barrel_FMN-bd"/>
</dbReference>
<dbReference type="EMBL" id="MSIE01000001">
    <property type="protein sequence ID" value="OLF19491.1"/>
    <property type="molecule type" value="Genomic_DNA"/>
</dbReference>
<evidence type="ECO:0000259" key="2">
    <source>
        <dbReference type="Pfam" id="PF01243"/>
    </source>
</evidence>
<organism evidence="3 4">
    <name type="scientific">Actinophytocola xanthii</name>
    <dbReference type="NCBI Taxonomy" id="1912961"/>
    <lineage>
        <taxon>Bacteria</taxon>
        <taxon>Bacillati</taxon>
        <taxon>Actinomycetota</taxon>
        <taxon>Actinomycetes</taxon>
        <taxon>Pseudonocardiales</taxon>
        <taxon>Pseudonocardiaceae</taxon>
    </lineage>
</organism>
<dbReference type="STRING" id="1912961.BU204_00775"/>
<dbReference type="RefSeq" id="WP_075123525.1">
    <property type="nucleotide sequence ID" value="NZ_MSIE01000001.1"/>
</dbReference>
<name>A0A1Q8CYQ0_9PSEU</name>
<dbReference type="InterPro" id="IPR011576">
    <property type="entry name" value="Pyridox_Oxase_N"/>
</dbReference>
<dbReference type="InterPro" id="IPR019920">
    <property type="entry name" value="F420-binding_dom_put"/>
</dbReference>
<accession>A0A1Q8CYQ0</accession>
<sequence>MAITFDERTRALLDGRNFAVVATLSAGGAPQTSVVWIARDGDTVVFSSTADRQKTRNLTRDPRVSLSVFDLENPYESVDIRGTAELAEDHDHAVQKAVSHKYLGEDPPTEPDTVTRVAVRVVPHRVHHFSA</sequence>
<dbReference type="OrthoDB" id="162914at2"/>
<dbReference type="Proteomes" id="UP000185596">
    <property type="component" value="Unassembled WGS sequence"/>
</dbReference>
<keyword evidence="1" id="KW-0560">Oxidoreductase</keyword>
<dbReference type="InterPro" id="IPR052019">
    <property type="entry name" value="F420H2_bilvrd_red/Heme_oxyg"/>
</dbReference>
<reference evidence="3 4" key="1">
    <citation type="submission" date="2016-12" db="EMBL/GenBank/DDBJ databases">
        <title>The draft genome sequence of Actinophytocola sp. 11-183.</title>
        <authorList>
            <person name="Wang W."/>
            <person name="Yuan L."/>
        </authorList>
    </citation>
    <scope>NUCLEOTIDE SEQUENCE [LARGE SCALE GENOMIC DNA]</scope>
    <source>
        <strain evidence="3 4">11-183</strain>
    </source>
</reference>
<evidence type="ECO:0000313" key="3">
    <source>
        <dbReference type="EMBL" id="OLF19491.1"/>
    </source>
</evidence>
<protein>
    <submittedName>
        <fullName evidence="3">PPOX class F420-dependent enzyme</fullName>
    </submittedName>
</protein>
<feature type="domain" description="Pyridoxamine 5'-phosphate oxidase N-terminal" evidence="2">
    <location>
        <begin position="6"/>
        <end position="128"/>
    </location>
</feature>
<dbReference type="Pfam" id="PF01243">
    <property type="entry name" value="PNPOx_N"/>
    <property type="match status" value="1"/>
</dbReference>
<dbReference type="AlphaFoldDB" id="A0A1Q8CYQ0"/>